<evidence type="ECO:0000256" key="1">
    <source>
        <dbReference type="ARBA" id="ARBA00006611"/>
    </source>
</evidence>
<dbReference type="InterPro" id="IPR007831">
    <property type="entry name" value="T2SS_GspE_N"/>
</dbReference>
<keyword evidence="6" id="KW-1185">Reference proteome</keyword>
<proteinExistence type="inferred from homology"/>
<dbReference type="Pfam" id="PF00437">
    <property type="entry name" value="T2SSE"/>
    <property type="match status" value="1"/>
</dbReference>
<evidence type="ECO:0000259" key="4">
    <source>
        <dbReference type="PROSITE" id="PS00662"/>
    </source>
</evidence>
<dbReference type="SUPFAM" id="SSF160246">
    <property type="entry name" value="EspE N-terminal domain-like"/>
    <property type="match status" value="1"/>
</dbReference>
<evidence type="ECO:0000313" key="5">
    <source>
        <dbReference type="EMBL" id="MCW7754059.1"/>
    </source>
</evidence>
<dbReference type="InterPro" id="IPR027417">
    <property type="entry name" value="P-loop_NTPase"/>
</dbReference>
<dbReference type="InterPro" id="IPR001482">
    <property type="entry name" value="T2SS/T4SS_dom"/>
</dbReference>
<comment type="caution">
    <text evidence="5">The sequence shown here is derived from an EMBL/GenBank/DDBJ whole genome shotgun (WGS) entry which is preliminary data.</text>
</comment>
<keyword evidence="3" id="KW-0067">ATP-binding</keyword>
<accession>A0ABT3N9B4</accession>
<dbReference type="PANTHER" id="PTHR30258">
    <property type="entry name" value="TYPE II SECRETION SYSTEM PROTEIN GSPE-RELATED"/>
    <property type="match status" value="1"/>
</dbReference>
<reference evidence="5 6" key="1">
    <citation type="submission" date="2022-11" db="EMBL/GenBank/DDBJ databases">
        <title>Desulfobotulus tamanensis H1 sp. nov. - anaerobic, alkaliphilic, sulphate reducing bacterium isolated from terrestrial mud volcano.</title>
        <authorList>
            <person name="Frolova A."/>
            <person name="Merkel A.Y."/>
            <person name="Slobodkin A.I."/>
        </authorList>
    </citation>
    <scope>NUCLEOTIDE SEQUENCE [LARGE SCALE GENOMIC DNA]</scope>
    <source>
        <strain evidence="5 6">H1</strain>
    </source>
</reference>
<gene>
    <name evidence="5" type="ORF">OOT00_08675</name>
</gene>
<protein>
    <submittedName>
        <fullName evidence="5">ATPase, T2SS/T4P/T4SS family</fullName>
    </submittedName>
</protein>
<dbReference type="CDD" id="cd01129">
    <property type="entry name" value="PulE-GspE-like"/>
    <property type="match status" value="1"/>
</dbReference>
<dbReference type="EMBL" id="JAPFPW010000008">
    <property type="protein sequence ID" value="MCW7754059.1"/>
    <property type="molecule type" value="Genomic_DNA"/>
</dbReference>
<dbReference type="InterPro" id="IPR037257">
    <property type="entry name" value="T2SS_E_N_sf"/>
</dbReference>
<keyword evidence="2" id="KW-0547">Nucleotide-binding</keyword>
<feature type="domain" description="Bacterial type II secretion system protein E" evidence="4">
    <location>
        <begin position="374"/>
        <end position="388"/>
    </location>
</feature>
<dbReference type="PANTHER" id="PTHR30258:SF3">
    <property type="entry name" value="SLL1921 PROTEIN"/>
    <property type="match status" value="1"/>
</dbReference>
<dbReference type="Pfam" id="PF05157">
    <property type="entry name" value="MshEN"/>
    <property type="match status" value="1"/>
</dbReference>
<dbReference type="Gene3D" id="3.30.300.160">
    <property type="entry name" value="Type II secretion system, protein E, N-terminal domain"/>
    <property type="match status" value="1"/>
</dbReference>
<dbReference type="Gene3D" id="3.30.450.90">
    <property type="match status" value="1"/>
</dbReference>
<organism evidence="5 6">
    <name type="scientific">Desulfobotulus pelophilus</name>
    <dbReference type="NCBI Taxonomy" id="2823377"/>
    <lineage>
        <taxon>Bacteria</taxon>
        <taxon>Pseudomonadati</taxon>
        <taxon>Thermodesulfobacteriota</taxon>
        <taxon>Desulfobacteria</taxon>
        <taxon>Desulfobacterales</taxon>
        <taxon>Desulfobacteraceae</taxon>
        <taxon>Desulfobotulus</taxon>
    </lineage>
</organism>
<name>A0ABT3N9B4_9BACT</name>
<dbReference type="Gene3D" id="3.40.50.300">
    <property type="entry name" value="P-loop containing nucleotide triphosphate hydrolases"/>
    <property type="match status" value="1"/>
</dbReference>
<evidence type="ECO:0000256" key="3">
    <source>
        <dbReference type="ARBA" id="ARBA00022840"/>
    </source>
</evidence>
<dbReference type="Proteomes" id="UP001209681">
    <property type="component" value="Unassembled WGS sequence"/>
</dbReference>
<evidence type="ECO:0000256" key="2">
    <source>
        <dbReference type="ARBA" id="ARBA00022741"/>
    </source>
</evidence>
<dbReference type="SUPFAM" id="SSF52540">
    <property type="entry name" value="P-loop containing nucleoside triphosphate hydrolases"/>
    <property type="match status" value="1"/>
</dbReference>
<evidence type="ECO:0000313" key="6">
    <source>
        <dbReference type="Proteomes" id="UP001209681"/>
    </source>
</evidence>
<dbReference type="PROSITE" id="PS00662">
    <property type="entry name" value="T2SP_E"/>
    <property type="match status" value="1"/>
</dbReference>
<comment type="similarity">
    <text evidence="1">Belongs to the GSP E family.</text>
</comment>
<sequence length="558" mass="61936">MISLYKDRFGGFLVQKGLISQASLERVLSIQKVVPEKTGQLLVREGLLTEDILMQALSEFTRIPLYDGNGASTVSPEILRLVPEKMARRAGVLPLFRNTKNELLLACNGPVPRAMLQNISRLAKGEVRLVLVTERQLRKLQQMAYAKDVDTRIDFRSQSMDLDDLNLVVELLEKILVRAVSQNNVSDIHFEPEMNGFAIRFREDGMLRRVESLPLAMGQKLTSRIKVLANMDIAERRAPQDGSFVFRPSLLKVEMEAVNLRVSVLPVHYGEKAVVRILPPHDEEIRLNAMGMDSESLEKFSRVLKSPHGLILVTGPTGSGKSTTLYGSLQMLRSENTNITTLEDPVELTLRGINQTQVDGGQRMDFASGLRAILRQDPDIIMVGEIRDAATLQVSLRAAITGHLVLSTLHTNDAPSSFSRLMDMGGESFLVAVSVRAILAQRLVRLVCAHCREAKPVTRAELDMLGLRHLSPGVFEVQRSVKPCDLCGGKGYTGRIGLYELLLVDEALREKIMRGATSHEIATVARAGGNYRSLLEDGIEKIKMGLTTPEEILRVTME</sequence>
<dbReference type="RefSeq" id="WP_265424951.1">
    <property type="nucleotide sequence ID" value="NZ_JAPFPW010000008.1"/>
</dbReference>